<organism evidence="1 2">
    <name type="scientific">Halogranum amylolyticum</name>
    <dbReference type="NCBI Taxonomy" id="660520"/>
    <lineage>
        <taxon>Archaea</taxon>
        <taxon>Methanobacteriati</taxon>
        <taxon>Methanobacteriota</taxon>
        <taxon>Stenosarchaea group</taxon>
        <taxon>Halobacteria</taxon>
        <taxon>Halobacteriales</taxon>
        <taxon>Haloferacaceae</taxon>
    </lineage>
</organism>
<keyword evidence="2" id="KW-1185">Reference proteome</keyword>
<name>A0A1H8WDP1_9EURY</name>
<reference evidence="2" key="1">
    <citation type="submission" date="2016-10" db="EMBL/GenBank/DDBJ databases">
        <authorList>
            <person name="Varghese N."/>
            <person name="Submissions S."/>
        </authorList>
    </citation>
    <scope>NUCLEOTIDE SEQUENCE [LARGE SCALE GENOMIC DNA]</scope>
    <source>
        <strain evidence="2">CGMCC 1.10121</strain>
    </source>
</reference>
<evidence type="ECO:0000313" key="1">
    <source>
        <dbReference type="EMBL" id="SEP25557.1"/>
    </source>
</evidence>
<dbReference type="Proteomes" id="UP000199126">
    <property type="component" value="Unassembled WGS sequence"/>
</dbReference>
<proteinExistence type="predicted"/>
<dbReference type="EMBL" id="FODV01000027">
    <property type="protein sequence ID" value="SEP25557.1"/>
    <property type="molecule type" value="Genomic_DNA"/>
</dbReference>
<dbReference type="AlphaFoldDB" id="A0A1H8WDP1"/>
<accession>A0A1H8WDP1</accession>
<evidence type="ECO:0000313" key="2">
    <source>
        <dbReference type="Proteomes" id="UP000199126"/>
    </source>
</evidence>
<gene>
    <name evidence="1" type="ORF">SAMN04487948_12741</name>
</gene>
<protein>
    <submittedName>
        <fullName evidence="1">Uncharacterized protein</fullName>
    </submittedName>
</protein>
<sequence>MVPENIVLLLWRLQYYFCNEQLLLRYNSVSVISAASRLHLPHRLGKWSDTMIFTFYVRFLANHSV</sequence>